<feature type="region of interest" description="Disordered" evidence="1">
    <location>
        <begin position="1"/>
        <end position="41"/>
    </location>
</feature>
<evidence type="ECO:0000313" key="3">
    <source>
        <dbReference type="Proteomes" id="UP000001055"/>
    </source>
</evidence>
<dbReference type="RefSeq" id="XP_001803495.1">
    <property type="nucleotide sequence ID" value="XM_001803443.1"/>
</dbReference>
<sequence length="73" mass="8696">MVDDLDLQHGHTFVHTPLRSLSTQTPEPYSEDKSMRPQAQTHWHMPLDHRTRSRMITANNTRPVRIRDFVFRT</sequence>
<dbReference type="HOGENOM" id="CLU_2705658_0_0_1"/>
<dbReference type="KEGG" id="pno:SNOG_13286"/>
<dbReference type="Proteomes" id="UP000001055">
    <property type="component" value="Unassembled WGS sequence"/>
</dbReference>
<dbReference type="InParanoid" id="Q0U4M8"/>
<evidence type="ECO:0000313" key="2">
    <source>
        <dbReference type="EMBL" id="EAT79170.1"/>
    </source>
</evidence>
<dbReference type="AlphaFoldDB" id="Q0U4M8"/>
<dbReference type="EMBL" id="CH445350">
    <property type="protein sequence ID" value="EAT79170.1"/>
    <property type="molecule type" value="Genomic_DNA"/>
</dbReference>
<reference evidence="3" key="1">
    <citation type="journal article" date="2007" name="Plant Cell">
        <title>Dothideomycete-plant interactions illuminated by genome sequencing and EST analysis of the wheat pathogen Stagonospora nodorum.</title>
        <authorList>
            <person name="Hane J.K."/>
            <person name="Lowe R.G."/>
            <person name="Solomon P.S."/>
            <person name="Tan K.C."/>
            <person name="Schoch C.L."/>
            <person name="Spatafora J.W."/>
            <person name="Crous P.W."/>
            <person name="Kodira C."/>
            <person name="Birren B.W."/>
            <person name="Galagan J.E."/>
            <person name="Torriani S.F."/>
            <person name="McDonald B.A."/>
            <person name="Oliver R.P."/>
        </authorList>
    </citation>
    <scope>NUCLEOTIDE SEQUENCE [LARGE SCALE GENOMIC DNA]</scope>
    <source>
        <strain evidence="3">SN15 / ATCC MYA-4574 / FGSC 10173</strain>
    </source>
</reference>
<name>Q0U4M8_PHANO</name>
<proteinExistence type="predicted"/>
<dbReference type="GeneID" id="5980412"/>
<organism evidence="2 3">
    <name type="scientific">Phaeosphaeria nodorum (strain SN15 / ATCC MYA-4574 / FGSC 10173)</name>
    <name type="common">Glume blotch fungus</name>
    <name type="synonym">Parastagonospora nodorum</name>
    <dbReference type="NCBI Taxonomy" id="321614"/>
    <lineage>
        <taxon>Eukaryota</taxon>
        <taxon>Fungi</taxon>
        <taxon>Dikarya</taxon>
        <taxon>Ascomycota</taxon>
        <taxon>Pezizomycotina</taxon>
        <taxon>Dothideomycetes</taxon>
        <taxon>Pleosporomycetidae</taxon>
        <taxon>Pleosporales</taxon>
        <taxon>Pleosporineae</taxon>
        <taxon>Phaeosphaeriaceae</taxon>
        <taxon>Parastagonospora</taxon>
    </lineage>
</organism>
<accession>Q0U4M8</accession>
<protein>
    <submittedName>
        <fullName evidence="2">Uncharacterized protein</fullName>
    </submittedName>
</protein>
<evidence type="ECO:0000256" key="1">
    <source>
        <dbReference type="SAM" id="MobiDB-lite"/>
    </source>
</evidence>
<gene>
    <name evidence="2" type="ORF">SNOG_13286</name>
</gene>